<dbReference type="InterPro" id="IPR021555">
    <property type="entry name" value="DUF3000"/>
</dbReference>
<gene>
    <name evidence="2" type="ORF">HCN56_14940</name>
</gene>
<evidence type="ECO:0000256" key="1">
    <source>
        <dbReference type="SAM" id="MobiDB-lite"/>
    </source>
</evidence>
<dbReference type="RefSeq" id="WP_167971316.1">
    <property type="nucleotide sequence ID" value="NZ_BHZG01000236.1"/>
</dbReference>
<accession>A0A7X6D2D4</accession>
<evidence type="ECO:0000313" key="3">
    <source>
        <dbReference type="Proteomes" id="UP000578686"/>
    </source>
</evidence>
<proteinExistence type="predicted"/>
<name>A0A7X6D2D4_9ACTN</name>
<dbReference type="EMBL" id="JAAVJD010000112">
    <property type="protein sequence ID" value="NJQ06844.1"/>
    <property type="molecule type" value="Genomic_DNA"/>
</dbReference>
<reference evidence="2 3" key="1">
    <citation type="submission" date="2020-03" db="EMBL/GenBank/DDBJ databases">
        <title>Draft genome of Streptomyces sp. ventii, isolated from the Axial Seamount in the Pacific Ocean, and resequencing of the two type strains Streptomyces lonarensis strain NCL 716 and Streptomyces bohaiensis strain 11A07.</title>
        <authorList>
            <person name="Loughran R.M."/>
            <person name="Pfannmuller K.M."/>
            <person name="Wasson B.J."/>
            <person name="Deadmond M.C."/>
            <person name="Paddock B.E."/>
            <person name="Koyack M.J."/>
            <person name="Gallegos D.A."/>
            <person name="Mitchell E.A."/>
            <person name="Ushijima B."/>
            <person name="Saw J.H."/>
            <person name="Mcphail K.L."/>
            <person name="Videau P."/>
        </authorList>
    </citation>
    <scope>NUCLEOTIDE SEQUENCE [LARGE SCALE GENOMIC DNA]</scope>
    <source>
        <strain evidence="2 3">NCL716</strain>
    </source>
</reference>
<dbReference type="Proteomes" id="UP000578686">
    <property type="component" value="Unassembled WGS sequence"/>
</dbReference>
<feature type="region of interest" description="Disordered" evidence="1">
    <location>
        <begin position="190"/>
        <end position="212"/>
    </location>
</feature>
<evidence type="ECO:0000313" key="2">
    <source>
        <dbReference type="EMBL" id="NJQ06844.1"/>
    </source>
</evidence>
<organism evidence="2 3">
    <name type="scientific">Streptomyces lonarensis</name>
    <dbReference type="NCBI Taxonomy" id="700599"/>
    <lineage>
        <taxon>Bacteria</taxon>
        <taxon>Bacillati</taxon>
        <taxon>Actinomycetota</taxon>
        <taxon>Actinomycetes</taxon>
        <taxon>Kitasatosporales</taxon>
        <taxon>Streptomycetaceae</taxon>
        <taxon>Streptomyces</taxon>
    </lineage>
</organism>
<sequence length="212" mass="22401">MNSPGEGVPSVFRTVVETLDAARPRSEVRLTPIPPPRRLAPFAHALEASVLAAPDAGAVAEEEPEELADGRFVLLHDPDGQDGWFGTLRVVTLARAAMEPELGTDPLLPEVTWSWLAEALDGAQGPGWAEPSGTVTLAVSRSFGGLAERPPSTELELRASWSPIDEAAVAGHLLGWCGMLAQCAGLPPEPVAPGVAALPRRRTPRRGDPRAH</sequence>
<keyword evidence="3" id="KW-1185">Reference proteome</keyword>
<dbReference type="AlphaFoldDB" id="A0A7X6D2D4"/>
<dbReference type="Pfam" id="PF11452">
    <property type="entry name" value="DUF3000"/>
    <property type="match status" value="1"/>
</dbReference>
<comment type="caution">
    <text evidence="2">The sequence shown here is derived from an EMBL/GenBank/DDBJ whole genome shotgun (WGS) entry which is preliminary data.</text>
</comment>
<protein>
    <submittedName>
        <fullName evidence="2">DUF3000 domain-containing protein</fullName>
    </submittedName>
</protein>